<comment type="function">
    <text evidence="11 12">Catalyzes the anaerobic formation of alpha-ketobutyrate and ammonia from threonine in a two-step reaction. The first step involved a dehydration of threonine and a production of enamine intermediates (aminocrotonate), which tautomerizes to its imine form (iminobutyrate). Both intermediates are unstable and short-lived. The second step is the nonenzymatic hydrolysis of the enamine/imine intermediates to form 2-ketobutyrate and free ammonia. In the low water environment of the cell, the second step is accelerated by RidA.</text>
</comment>
<dbReference type="InterPro" id="IPR036052">
    <property type="entry name" value="TrpB-like_PALP_sf"/>
</dbReference>
<dbReference type="GO" id="GO:0006567">
    <property type="term" value="P:L-threonine catabolic process"/>
    <property type="evidence" value="ECO:0007669"/>
    <property type="project" value="TreeGrafter"/>
</dbReference>
<dbReference type="GO" id="GO:0003941">
    <property type="term" value="F:L-serine ammonia-lyase activity"/>
    <property type="evidence" value="ECO:0007669"/>
    <property type="project" value="TreeGrafter"/>
</dbReference>
<dbReference type="SUPFAM" id="SSF53686">
    <property type="entry name" value="Tryptophan synthase beta subunit-like PLP-dependent enzymes"/>
    <property type="match status" value="1"/>
</dbReference>
<evidence type="ECO:0000256" key="11">
    <source>
        <dbReference type="ARBA" id="ARBA00025527"/>
    </source>
</evidence>
<keyword evidence="9 12" id="KW-0456">Lyase</keyword>
<dbReference type="PROSITE" id="PS51672">
    <property type="entry name" value="ACT_LIKE"/>
    <property type="match status" value="1"/>
</dbReference>
<name>A0A840CWN2_9BACT</name>
<dbReference type="RefSeq" id="WP_183307753.1">
    <property type="nucleotide sequence ID" value="NZ_JACIEP010000009.1"/>
</dbReference>
<keyword evidence="6 12" id="KW-0028">Amino-acid biosynthesis</keyword>
<protein>
    <recommendedName>
        <fullName evidence="12">L-threonine dehydratase</fullName>
        <ecNumber evidence="12">4.3.1.19</ecNumber>
    </recommendedName>
    <alternativeName>
        <fullName evidence="12">Threonine deaminase</fullName>
    </alternativeName>
</protein>
<evidence type="ECO:0000256" key="2">
    <source>
        <dbReference type="ARBA" id="ARBA00001933"/>
    </source>
</evidence>
<dbReference type="PROSITE" id="PS00165">
    <property type="entry name" value="DEHYDRATASE_SER_THR"/>
    <property type="match status" value="1"/>
</dbReference>
<gene>
    <name evidence="12" type="primary">ilvA</name>
    <name evidence="14" type="ORF">GGR21_002785</name>
</gene>
<dbReference type="NCBIfam" id="TIGR02079">
    <property type="entry name" value="THD1"/>
    <property type="match status" value="1"/>
</dbReference>
<evidence type="ECO:0000256" key="10">
    <source>
        <dbReference type="ARBA" id="ARBA00023304"/>
    </source>
</evidence>
<proteinExistence type="inferred from homology"/>
<dbReference type="Gene3D" id="3.40.1020.10">
    <property type="entry name" value="Biosynthetic Threonine Deaminase, Domain 3"/>
    <property type="match status" value="1"/>
</dbReference>
<comment type="pathway">
    <text evidence="3 12">Amino-acid biosynthesis; L-isoleucine biosynthesis; 2-oxobutanoate from L-threonine: step 1/1.</text>
</comment>
<evidence type="ECO:0000256" key="6">
    <source>
        <dbReference type="ARBA" id="ARBA00022605"/>
    </source>
</evidence>
<keyword evidence="8 12" id="KW-0663">Pyridoxal phosphate</keyword>
<dbReference type="InterPro" id="IPR001721">
    <property type="entry name" value="TD_ACT-like"/>
</dbReference>
<keyword evidence="15" id="KW-1185">Reference proteome</keyword>
<dbReference type="Proteomes" id="UP000555103">
    <property type="component" value="Unassembled WGS sequence"/>
</dbReference>
<accession>A0A840CWN2</accession>
<dbReference type="InterPro" id="IPR000634">
    <property type="entry name" value="Ser/Thr_deHydtase_PyrdxlP-BS"/>
</dbReference>
<dbReference type="GO" id="GO:0030170">
    <property type="term" value="F:pyridoxal phosphate binding"/>
    <property type="evidence" value="ECO:0007669"/>
    <property type="project" value="InterPro"/>
</dbReference>
<organism evidence="14 15">
    <name type="scientific">Dysgonomonas hofstadii</name>
    <dbReference type="NCBI Taxonomy" id="637886"/>
    <lineage>
        <taxon>Bacteria</taxon>
        <taxon>Pseudomonadati</taxon>
        <taxon>Bacteroidota</taxon>
        <taxon>Bacteroidia</taxon>
        <taxon>Bacteroidales</taxon>
        <taxon>Dysgonomonadaceae</taxon>
        <taxon>Dysgonomonas</taxon>
    </lineage>
</organism>
<dbReference type="InterPro" id="IPR045865">
    <property type="entry name" value="ACT-like_dom_sf"/>
</dbReference>
<dbReference type="InterPro" id="IPR011820">
    <property type="entry name" value="IlvA"/>
</dbReference>
<evidence type="ECO:0000256" key="8">
    <source>
        <dbReference type="ARBA" id="ARBA00022898"/>
    </source>
</evidence>
<evidence type="ECO:0000256" key="9">
    <source>
        <dbReference type="ARBA" id="ARBA00023239"/>
    </source>
</evidence>
<feature type="domain" description="ACT-like" evidence="13">
    <location>
        <begin position="337"/>
        <end position="411"/>
    </location>
</feature>
<dbReference type="Pfam" id="PF00291">
    <property type="entry name" value="PALP"/>
    <property type="match status" value="1"/>
</dbReference>
<evidence type="ECO:0000256" key="12">
    <source>
        <dbReference type="RuleBase" id="RU362012"/>
    </source>
</evidence>
<dbReference type="CDD" id="cd01562">
    <property type="entry name" value="Thr-dehyd"/>
    <property type="match status" value="1"/>
</dbReference>
<dbReference type="GO" id="GO:0009097">
    <property type="term" value="P:isoleucine biosynthetic process"/>
    <property type="evidence" value="ECO:0007669"/>
    <property type="project" value="UniProtKB-UniRule"/>
</dbReference>
<dbReference type="EMBL" id="JACIEP010000009">
    <property type="protein sequence ID" value="MBB4036872.1"/>
    <property type="molecule type" value="Genomic_DNA"/>
</dbReference>
<comment type="cofactor">
    <cofactor evidence="2 12">
        <name>pyridoxal 5'-phosphate</name>
        <dbReference type="ChEBI" id="CHEBI:597326"/>
    </cofactor>
</comment>
<evidence type="ECO:0000313" key="14">
    <source>
        <dbReference type="EMBL" id="MBB4036872.1"/>
    </source>
</evidence>
<comment type="subunit">
    <text evidence="5 12">Homotetramer.</text>
</comment>
<dbReference type="SUPFAM" id="SSF55021">
    <property type="entry name" value="ACT-like"/>
    <property type="match status" value="1"/>
</dbReference>
<dbReference type="Pfam" id="PF00585">
    <property type="entry name" value="Thr_dehydrat_C"/>
    <property type="match status" value="1"/>
</dbReference>
<dbReference type="EC" id="4.3.1.19" evidence="12"/>
<comment type="caution">
    <text evidence="14">The sequence shown here is derived from an EMBL/GenBank/DDBJ whole genome shotgun (WGS) entry which is preliminary data.</text>
</comment>
<dbReference type="GO" id="GO:0004794">
    <property type="term" value="F:threonine deaminase activity"/>
    <property type="evidence" value="ECO:0007669"/>
    <property type="project" value="UniProtKB-UniRule"/>
</dbReference>
<dbReference type="Gene3D" id="3.40.50.1100">
    <property type="match status" value="2"/>
</dbReference>
<dbReference type="GO" id="GO:0006565">
    <property type="term" value="P:L-serine catabolic process"/>
    <property type="evidence" value="ECO:0007669"/>
    <property type="project" value="TreeGrafter"/>
</dbReference>
<dbReference type="UniPathway" id="UPA00047">
    <property type="reaction ID" value="UER00054"/>
</dbReference>
<dbReference type="PANTHER" id="PTHR48078:SF11">
    <property type="entry name" value="THREONINE DEHYDRATASE, MITOCHONDRIAL"/>
    <property type="match status" value="1"/>
</dbReference>
<dbReference type="AlphaFoldDB" id="A0A840CWN2"/>
<dbReference type="InterPro" id="IPR038110">
    <property type="entry name" value="TD_ACT-like_sf"/>
</dbReference>
<evidence type="ECO:0000256" key="3">
    <source>
        <dbReference type="ARBA" id="ARBA00004810"/>
    </source>
</evidence>
<evidence type="ECO:0000256" key="4">
    <source>
        <dbReference type="ARBA" id="ARBA00010869"/>
    </source>
</evidence>
<evidence type="ECO:0000313" key="15">
    <source>
        <dbReference type="Proteomes" id="UP000555103"/>
    </source>
</evidence>
<keyword evidence="10 12" id="KW-0100">Branched-chain amino acid biosynthesis</keyword>
<keyword evidence="7 12" id="KW-0412">Isoleucine biosynthesis</keyword>
<reference evidence="14 15" key="1">
    <citation type="submission" date="2020-08" db="EMBL/GenBank/DDBJ databases">
        <title>Genomic Encyclopedia of Type Strains, Phase IV (KMG-IV): sequencing the most valuable type-strain genomes for metagenomic binning, comparative biology and taxonomic classification.</title>
        <authorList>
            <person name="Goeker M."/>
        </authorList>
    </citation>
    <scope>NUCLEOTIDE SEQUENCE [LARGE SCALE GENOMIC DNA]</scope>
    <source>
        <strain evidence="14 15">DSM 104969</strain>
    </source>
</reference>
<dbReference type="NCBIfam" id="NF006390">
    <property type="entry name" value="PRK08639.1"/>
    <property type="match status" value="1"/>
</dbReference>
<sequence length="420" mass="46908">MKYNIVEKYNLDIIGAQKRIKDVVKETPLQYINTLSQYFESNIYLKREDLQVVRSYKLRGAYNMIYSLDKEILAKGVVCASAGNHAQGFAYSCNKLGIKGVVFMPKITPRQKVKQTKMFGNGYIEIVLTGDTFDDCAQAAKEYTESNGMTFIPPFDDVRIIEGQGTIGIDILKQMGETRIDYVFIPVGGGGLCSGVGAYIKKYSPDTKIIAVEPEGAPSLKSAFKAGHPVTLVHIDKFVDGAAVKRVGNITYDICREVVDDICLVPEGEVCSTILKLYNENAVVVEPAGALSIAALNHYAPEIRGKNVVCIVSGSNNDIDRMQEIKERSLIFEQLKHYFIIRFPQRANALKDFVNKVLGERDDIVRFEYMKKNEKENGPALVGIELETIDEYNNLVARMVEYGLDFTVLDPDSDLGRYIV</sequence>
<dbReference type="PANTHER" id="PTHR48078">
    <property type="entry name" value="THREONINE DEHYDRATASE, MITOCHONDRIAL-RELATED"/>
    <property type="match status" value="1"/>
</dbReference>
<evidence type="ECO:0000256" key="5">
    <source>
        <dbReference type="ARBA" id="ARBA00011881"/>
    </source>
</evidence>
<comment type="catalytic activity">
    <reaction evidence="1 12">
        <text>L-threonine = 2-oxobutanoate + NH4(+)</text>
        <dbReference type="Rhea" id="RHEA:22108"/>
        <dbReference type="ChEBI" id="CHEBI:16763"/>
        <dbReference type="ChEBI" id="CHEBI:28938"/>
        <dbReference type="ChEBI" id="CHEBI:57926"/>
        <dbReference type="EC" id="4.3.1.19"/>
    </reaction>
</comment>
<evidence type="ECO:0000256" key="7">
    <source>
        <dbReference type="ARBA" id="ARBA00022624"/>
    </source>
</evidence>
<dbReference type="FunFam" id="3.40.50.1100:FF:000007">
    <property type="entry name" value="L-threonine dehydratase catabolic TdcB"/>
    <property type="match status" value="1"/>
</dbReference>
<dbReference type="InterPro" id="IPR001926">
    <property type="entry name" value="TrpB-like_PALP"/>
</dbReference>
<dbReference type="FunFam" id="3.40.50.1100:FF:000005">
    <property type="entry name" value="Threonine dehydratase catabolic"/>
    <property type="match status" value="1"/>
</dbReference>
<evidence type="ECO:0000259" key="13">
    <source>
        <dbReference type="PROSITE" id="PS51672"/>
    </source>
</evidence>
<comment type="similarity">
    <text evidence="4 12">Belongs to the serine/threonine dehydratase family.</text>
</comment>
<dbReference type="InterPro" id="IPR050147">
    <property type="entry name" value="Ser/Thr_Dehydratase"/>
</dbReference>
<evidence type="ECO:0000256" key="1">
    <source>
        <dbReference type="ARBA" id="ARBA00001274"/>
    </source>
</evidence>